<comment type="caution">
    <text evidence="7">The sequence shown here is derived from an EMBL/GenBank/DDBJ whole genome shotgun (WGS) entry which is preliminary data.</text>
</comment>
<dbReference type="AlphaFoldDB" id="A0AAP6JF49"/>
<dbReference type="SUPFAM" id="SSF52172">
    <property type="entry name" value="CheY-like"/>
    <property type="match status" value="2"/>
</dbReference>
<dbReference type="PROSITE" id="PS50887">
    <property type="entry name" value="GGDEF"/>
    <property type="match status" value="1"/>
</dbReference>
<dbReference type="Pfam" id="PF00990">
    <property type="entry name" value="GGDEF"/>
    <property type="match status" value="1"/>
</dbReference>
<dbReference type="InterPro" id="IPR000160">
    <property type="entry name" value="GGDEF_dom"/>
</dbReference>
<dbReference type="RefSeq" id="WP_346051693.1">
    <property type="nucleotide sequence ID" value="NZ_JAYGII010000016.1"/>
</dbReference>
<dbReference type="Gene3D" id="3.40.50.2300">
    <property type="match status" value="2"/>
</dbReference>
<evidence type="ECO:0000259" key="5">
    <source>
        <dbReference type="PROSITE" id="PS50110"/>
    </source>
</evidence>
<dbReference type="GO" id="GO:0043709">
    <property type="term" value="P:cell adhesion involved in single-species biofilm formation"/>
    <property type="evidence" value="ECO:0007669"/>
    <property type="project" value="TreeGrafter"/>
</dbReference>
<dbReference type="SMART" id="SM00267">
    <property type="entry name" value="GGDEF"/>
    <property type="match status" value="1"/>
</dbReference>
<dbReference type="EC" id="2.7.7.65" evidence="2"/>
<dbReference type="GO" id="GO:0000160">
    <property type="term" value="P:phosphorelay signal transduction system"/>
    <property type="evidence" value="ECO:0007669"/>
    <property type="project" value="InterPro"/>
</dbReference>
<evidence type="ECO:0000256" key="1">
    <source>
        <dbReference type="ARBA" id="ARBA00001946"/>
    </source>
</evidence>
<dbReference type="PANTHER" id="PTHR45138:SF9">
    <property type="entry name" value="DIGUANYLATE CYCLASE DGCM-RELATED"/>
    <property type="match status" value="1"/>
</dbReference>
<evidence type="ECO:0000313" key="8">
    <source>
        <dbReference type="Proteomes" id="UP001302316"/>
    </source>
</evidence>
<dbReference type="PANTHER" id="PTHR45138">
    <property type="entry name" value="REGULATORY COMPONENTS OF SENSORY TRANSDUCTION SYSTEM"/>
    <property type="match status" value="1"/>
</dbReference>
<dbReference type="CDD" id="cd00156">
    <property type="entry name" value="REC"/>
    <property type="match status" value="2"/>
</dbReference>
<evidence type="ECO:0000256" key="3">
    <source>
        <dbReference type="ARBA" id="ARBA00034247"/>
    </source>
</evidence>
<dbReference type="FunFam" id="3.30.70.270:FF:000001">
    <property type="entry name" value="Diguanylate cyclase domain protein"/>
    <property type="match status" value="1"/>
</dbReference>
<dbReference type="Pfam" id="PF00072">
    <property type="entry name" value="Response_reg"/>
    <property type="match status" value="2"/>
</dbReference>
<dbReference type="GO" id="GO:1902201">
    <property type="term" value="P:negative regulation of bacterial-type flagellum-dependent cell motility"/>
    <property type="evidence" value="ECO:0007669"/>
    <property type="project" value="TreeGrafter"/>
</dbReference>
<feature type="domain" description="Response regulatory" evidence="5">
    <location>
        <begin position="2"/>
        <end position="118"/>
    </location>
</feature>
<sequence length="435" mass="48834">MNILVVDHSKVFRAMWHQLVLKAGHEPIMVASGQEGLEMLGKRRVDLVCVSLTLPDTDGIEFCRRARKTRRGRHVPLILLTSTEDKKARLKAFEAGATDIHPKTDIEELFNQAARFVEEDDQRISGRVLYVEDSTVVAHVMLRILERLGLEVDHYTSASDAFEAFDKHAYDLVVSDILVEGEMSGMGLVSRIREKFPDKARVPILAVSGMDDINRRMELFRLGVNDFISKPVVEEEVVARVSNLISNKQLFDQVRAQRRHLYELAMIDQLTGLYNRNSLSEFANKSFSEANRHDFPLSLILIDIDHFKQINDTHGHLTGDEVLAAIGEMLKEKCRNEDFAVRFGGEELMLILPHCDSEGAVQRGEELREAVESLEPAGIHVTASLGVTSRPLGREVSMEDLFRVADAAVYKAKEGGRNQVITLSAEEFESQAANG</sequence>
<proteinExistence type="predicted"/>
<feature type="domain" description="GGDEF" evidence="6">
    <location>
        <begin position="295"/>
        <end position="425"/>
    </location>
</feature>
<organism evidence="7 8">
    <name type="scientific">Natronospira elongata</name>
    <dbReference type="NCBI Taxonomy" id="3110268"/>
    <lineage>
        <taxon>Bacteria</taxon>
        <taxon>Pseudomonadati</taxon>
        <taxon>Pseudomonadota</taxon>
        <taxon>Gammaproteobacteria</taxon>
        <taxon>Natronospirales</taxon>
        <taxon>Natronospiraceae</taxon>
        <taxon>Natronospira</taxon>
    </lineage>
</organism>
<dbReference type="Proteomes" id="UP001302316">
    <property type="component" value="Unassembled WGS sequence"/>
</dbReference>
<evidence type="ECO:0000256" key="4">
    <source>
        <dbReference type="PROSITE-ProRule" id="PRU00169"/>
    </source>
</evidence>
<evidence type="ECO:0000256" key="2">
    <source>
        <dbReference type="ARBA" id="ARBA00012528"/>
    </source>
</evidence>
<dbReference type="GO" id="GO:0052621">
    <property type="term" value="F:diguanylate cyclase activity"/>
    <property type="evidence" value="ECO:0007669"/>
    <property type="project" value="UniProtKB-EC"/>
</dbReference>
<comment type="catalytic activity">
    <reaction evidence="3">
        <text>2 GTP = 3',3'-c-di-GMP + 2 diphosphate</text>
        <dbReference type="Rhea" id="RHEA:24898"/>
        <dbReference type="ChEBI" id="CHEBI:33019"/>
        <dbReference type="ChEBI" id="CHEBI:37565"/>
        <dbReference type="ChEBI" id="CHEBI:58805"/>
        <dbReference type="EC" id="2.7.7.65"/>
    </reaction>
</comment>
<dbReference type="InterPro" id="IPR050469">
    <property type="entry name" value="Diguanylate_Cyclase"/>
</dbReference>
<accession>A0AAP6JF49</accession>
<keyword evidence="7" id="KW-0548">Nucleotidyltransferase</keyword>
<dbReference type="InterPro" id="IPR029787">
    <property type="entry name" value="Nucleotide_cyclase"/>
</dbReference>
<dbReference type="InterPro" id="IPR001789">
    <property type="entry name" value="Sig_transdc_resp-reg_receiver"/>
</dbReference>
<dbReference type="NCBIfam" id="TIGR00254">
    <property type="entry name" value="GGDEF"/>
    <property type="match status" value="1"/>
</dbReference>
<comment type="caution">
    <text evidence="4">Lacks conserved residue(s) required for the propagation of feature annotation.</text>
</comment>
<feature type="modified residue" description="4-aspartylphosphate" evidence="4">
    <location>
        <position position="176"/>
    </location>
</feature>
<reference evidence="7 8" key="1">
    <citation type="submission" date="2023-12" db="EMBL/GenBank/DDBJ databases">
        <title>Whole-genome sequencing of halo(alkali)philic microorganisms from hypersaline lakes.</title>
        <authorList>
            <person name="Sorokin D.Y."/>
            <person name="Merkel A.Y."/>
            <person name="Messina E."/>
            <person name="Yakimov M."/>
        </authorList>
    </citation>
    <scope>NUCLEOTIDE SEQUENCE [LARGE SCALE GENOMIC DNA]</scope>
    <source>
        <strain evidence="7 8">AB-CW1</strain>
    </source>
</reference>
<dbReference type="GO" id="GO:0005886">
    <property type="term" value="C:plasma membrane"/>
    <property type="evidence" value="ECO:0007669"/>
    <property type="project" value="TreeGrafter"/>
</dbReference>
<dbReference type="InterPro" id="IPR011006">
    <property type="entry name" value="CheY-like_superfamily"/>
</dbReference>
<dbReference type="PROSITE" id="PS50110">
    <property type="entry name" value="RESPONSE_REGULATORY"/>
    <property type="match status" value="2"/>
</dbReference>
<protein>
    <recommendedName>
        <fullName evidence="2">diguanylate cyclase</fullName>
        <ecNumber evidence="2">2.7.7.65</ecNumber>
    </recommendedName>
</protein>
<comment type="cofactor">
    <cofactor evidence="1">
        <name>Mg(2+)</name>
        <dbReference type="ChEBI" id="CHEBI:18420"/>
    </cofactor>
</comment>
<keyword evidence="4" id="KW-0597">Phosphoprotein</keyword>
<feature type="domain" description="Response regulatory" evidence="5">
    <location>
        <begin position="127"/>
        <end position="245"/>
    </location>
</feature>
<gene>
    <name evidence="7" type="ORF">VCB98_08495</name>
</gene>
<dbReference type="InterPro" id="IPR043128">
    <property type="entry name" value="Rev_trsase/Diguanyl_cyclase"/>
</dbReference>
<dbReference type="SUPFAM" id="SSF55073">
    <property type="entry name" value="Nucleotide cyclase"/>
    <property type="match status" value="1"/>
</dbReference>
<name>A0AAP6JF49_9GAMM</name>
<keyword evidence="8" id="KW-1185">Reference proteome</keyword>
<keyword evidence="7" id="KW-0808">Transferase</keyword>
<dbReference type="Gene3D" id="3.30.70.270">
    <property type="match status" value="1"/>
</dbReference>
<dbReference type="CDD" id="cd01949">
    <property type="entry name" value="GGDEF"/>
    <property type="match status" value="1"/>
</dbReference>
<dbReference type="EMBL" id="JAYGII010000016">
    <property type="protein sequence ID" value="MEA5445855.1"/>
    <property type="molecule type" value="Genomic_DNA"/>
</dbReference>
<evidence type="ECO:0000313" key="7">
    <source>
        <dbReference type="EMBL" id="MEA5445855.1"/>
    </source>
</evidence>
<dbReference type="SMART" id="SM00448">
    <property type="entry name" value="REC"/>
    <property type="match status" value="2"/>
</dbReference>
<evidence type="ECO:0000259" key="6">
    <source>
        <dbReference type="PROSITE" id="PS50887"/>
    </source>
</evidence>